<dbReference type="SUPFAM" id="SSF52540">
    <property type="entry name" value="P-loop containing nucleoside triphosphate hydrolases"/>
    <property type="match status" value="1"/>
</dbReference>
<dbReference type="InterPro" id="IPR050238">
    <property type="entry name" value="DNA_Rep/Repair_Clamp_Loader"/>
</dbReference>
<dbReference type="Gene3D" id="3.40.50.300">
    <property type="entry name" value="P-loop containing nucleotide triphosphate hydrolases"/>
    <property type="match status" value="1"/>
</dbReference>
<dbReference type="PANTHER" id="PTHR11669:SF8">
    <property type="entry name" value="DNA POLYMERASE III SUBUNIT DELTA"/>
    <property type="match status" value="1"/>
</dbReference>
<name>A0ABV0GEC3_9BURK</name>
<organism evidence="2 3">
    <name type="scientific">Roseateles flavus</name>
    <dbReference type="NCBI Taxonomy" id="3149041"/>
    <lineage>
        <taxon>Bacteria</taxon>
        <taxon>Pseudomonadati</taxon>
        <taxon>Pseudomonadota</taxon>
        <taxon>Betaproteobacteria</taxon>
        <taxon>Burkholderiales</taxon>
        <taxon>Sphaerotilaceae</taxon>
        <taxon>Roseateles</taxon>
    </lineage>
</organism>
<sequence length="345" mass="37050">MVSIKEDGALPLPWLGAPLSHALQQARSHALLVQGPEGVGQLEMALALAQSWLCESPHATGLACGRCASCHLFQSRSHPDFLLLVPDALREALGLEADEGEGSKDGEGKASKSKPSREIKVDAVRAMLGFAQVTAARGRAKVVVLFPAESLNTVAANALLKTLEEPAGLLRFVLASTAPESLLPTIRSRCQPVPLGLPPREQALAWLAERGVASPEVLLDACGGRPQQALQWSEDGVAAKSWLELPRRIARNESAALADWPVPRAIEALQRLATDLIRTAHGAPPAYFPRESLPAPRNPEAMQEWARVLKDAARHAEHPLNAPLLLESLVGQGQRLMRVSVRKEA</sequence>
<feature type="compositionally biased region" description="Basic and acidic residues" evidence="1">
    <location>
        <begin position="101"/>
        <end position="116"/>
    </location>
</feature>
<keyword evidence="3" id="KW-1185">Reference proteome</keyword>
<dbReference type="EMBL" id="JBDPZC010000005">
    <property type="protein sequence ID" value="MEO3713409.1"/>
    <property type="molecule type" value="Genomic_DNA"/>
</dbReference>
<dbReference type="RefSeq" id="WP_347609845.1">
    <property type="nucleotide sequence ID" value="NZ_JBDPZC010000005.1"/>
</dbReference>
<comment type="caution">
    <text evidence="2">The sequence shown here is derived from an EMBL/GenBank/DDBJ whole genome shotgun (WGS) entry which is preliminary data.</text>
</comment>
<gene>
    <name evidence="2" type="ORF">ABDJ40_11605</name>
</gene>
<dbReference type="Proteomes" id="UP001462640">
    <property type="component" value="Unassembled WGS sequence"/>
</dbReference>
<feature type="region of interest" description="Disordered" evidence="1">
    <location>
        <begin position="96"/>
        <end position="116"/>
    </location>
</feature>
<evidence type="ECO:0000313" key="3">
    <source>
        <dbReference type="Proteomes" id="UP001462640"/>
    </source>
</evidence>
<evidence type="ECO:0000256" key="1">
    <source>
        <dbReference type="SAM" id="MobiDB-lite"/>
    </source>
</evidence>
<dbReference type="InterPro" id="IPR027417">
    <property type="entry name" value="P-loop_NTPase"/>
</dbReference>
<evidence type="ECO:0000313" key="2">
    <source>
        <dbReference type="EMBL" id="MEO3713409.1"/>
    </source>
</evidence>
<proteinExistence type="predicted"/>
<accession>A0ABV0GEC3</accession>
<reference evidence="2 3" key="1">
    <citation type="submission" date="2024-05" db="EMBL/GenBank/DDBJ databases">
        <title>Roseateles sp. 2.12 16S ribosomal RNA gene Genome sequencing and assembly.</title>
        <authorList>
            <person name="Woo H."/>
        </authorList>
    </citation>
    <scope>NUCLEOTIDE SEQUENCE [LARGE SCALE GENOMIC DNA]</scope>
    <source>
        <strain evidence="2 3">2.12</strain>
    </source>
</reference>
<dbReference type="Pfam" id="PF13177">
    <property type="entry name" value="DNA_pol3_delta2"/>
    <property type="match status" value="1"/>
</dbReference>
<protein>
    <submittedName>
        <fullName evidence="2">DNA polymerase III subunit delta</fullName>
    </submittedName>
</protein>
<dbReference type="PANTHER" id="PTHR11669">
    <property type="entry name" value="REPLICATION FACTOR C / DNA POLYMERASE III GAMMA-TAU SUBUNIT"/>
    <property type="match status" value="1"/>
</dbReference>